<feature type="transmembrane region" description="Helical" evidence="6">
    <location>
        <begin position="142"/>
        <end position="168"/>
    </location>
</feature>
<dbReference type="Pfam" id="PF07690">
    <property type="entry name" value="MFS_1"/>
    <property type="match status" value="1"/>
</dbReference>
<organism evidence="8 9">
    <name type="scientific">Streptomyces caatingaensis</name>
    <dbReference type="NCBI Taxonomy" id="1678637"/>
    <lineage>
        <taxon>Bacteria</taxon>
        <taxon>Bacillati</taxon>
        <taxon>Actinomycetota</taxon>
        <taxon>Actinomycetes</taxon>
        <taxon>Kitasatosporales</taxon>
        <taxon>Streptomycetaceae</taxon>
        <taxon>Streptomyces</taxon>
    </lineage>
</organism>
<feature type="transmembrane region" description="Helical" evidence="6">
    <location>
        <begin position="335"/>
        <end position="364"/>
    </location>
</feature>
<dbReference type="SUPFAM" id="SSF103473">
    <property type="entry name" value="MFS general substrate transporter"/>
    <property type="match status" value="1"/>
</dbReference>
<dbReference type="PANTHER" id="PTHR43124:SF10">
    <property type="entry name" value="PURINE EFFLUX PUMP PBUE"/>
    <property type="match status" value="1"/>
</dbReference>
<sequence length="396" mass="39460">MTPVHHPTAPRREPVPPVLWILTAGAFTVGTDAYVIAGVLPDLARDLGVTVGAAGQLVTVFAAVYALAAPVVASSTAALSRRGALSAALAAFVAGNALTAAAPGYWLVMLGRVVAAVGAAGFTPAASAAAADLVAPRHRARALAAVVGGLTAATALGVPLGTLVAGALGWRATLGAVAVLGLVALAGTAARLPALPPGARLPLARRLAGLRNPAVLLVLAVSLFTVTSEQLVYTYVGTALAPATGDRAGVLAVLLFVFGLGAVVGNAVAGWGTDRFGSRVTLLVAVGGMTADLALLPWWCRSLPAAGAAMFWWGLTGWMYVVPQQHRLLVLARPGGPLAVALNSSVLYLGIALGGALGGAVLHFAAPSRLAVPAVLLGALALVTAATGYREAPRAT</sequence>
<proteinExistence type="predicted"/>
<evidence type="ECO:0000256" key="4">
    <source>
        <dbReference type="ARBA" id="ARBA00022989"/>
    </source>
</evidence>
<evidence type="ECO:0000259" key="7">
    <source>
        <dbReference type="PROSITE" id="PS50850"/>
    </source>
</evidence>
<keyword evidence="5 6" id="KW-0472">Membrane</keyword>
<dbReference type="InterPro" id="IPR050189">
    <property type="entry name" value="MFS_Efflux_Transporters"/>
</dbReference>
<feature type="transmembrane region" description="Helical" evidence="6">
    <location>
        <begin position="305"/>
        <end position="323"/>
    </location>
</feature>
<keyword evidence="9" id="KW-1185">Reference proteome</keyword>
<dbReference type="PANTHER" id="PTHR43124">
    <property type="entry name" value="PURINE EFFLUX PUMP PBUE"/>
    <property type="match status" value="1"/>
</dbReference>
<accession>A0A0K9XE75</accession>
<dbReference type="InterPro" id="IPR011701">
    <property type="entry name" value="MFS"/>
</dbReference>
<feature type="transmembrane region" description="Helical" evidence="6">
    <location>
        <begin position="174"/>
        <end position="194"/>
    </location>
</feature>
<evidence type="ECO:0000256" key="5">
    <source>
        <dbReference type="ARBA" id="ARBA00023136"/>
    </source>
</evidence>
<dbReference type="GO" id="GO:0005886">
    <property type="term" value="C:plasma membrane"/>
    <property type="evidence" value="ECO:0007669"/>
    <property type="project" value="UniProtKB-SubCell"/>
</dbReference>
<reference evidence="9" key="1">
    <citation type="submission" date="2015-07" db="EMBL/GenBank/DDBJ databases">
        <title>Draft genome sequence of Streptomyces sp. CMAA 1322, a bacterium isolated from Caatinga biome, from dry forest semiarid of Brazil.</title>
        <authorList>
            <person name="Santos S.N."/>
            <person name="Gacesa R."/>
            <person name="Taketani R.G."/>
            <person name="Long P.F."/>
            <person name="Melo I.S."/>
        </authorList>
    </citation>
    <scope>NUCLEOTIDE SEQUENCE [LARGE SCALE GENOMIC DNA]</scope>
    <source>
        <strain evidence="9">CMAA 1322</strain>
    </source>
</reference>
<keyword evidence="4 6" id="KW-1133">Transmembrane helix</keyword>
<evidence type="ECO:0000256" key="3">
    <source>
        <dbReference type="ARBA" id="ARBA00022692"/>
    </source>
</evidence>
<feature type="transmembrane region" description="Helical" evidence="6">
    <location>
        <begin position="248"/>
        <end position="268"/>
    </location>
</feature>
<dbReference type="InterPro" id="IPR036259">
    <property type="entry name" value="MFS_trans_sf"/>
</dbReference>
<dbReference type="Gene3D" id="1.20.1250.20">
    <property type="entry name" value="MFS general substrate transporter like domains"/>
    <property type="match status" value="2"/>
</dbReference>
<dbReference type="STRING" id="1678637.AC230_19205"/>
<feature type="transmembrane region" description="Helical" evidence="6">
    <location>
        <begin position="18"/>
        <end position="41"/>
    </location>
</feature>
<comment type="subcellular location">
    <subcellularLocation>
        <location evidence="1">Cell membrane</location>
        <topology evidence="1">Multi-pass membrane protein</topology>
    </subcellularLocation>
</comment>
<dbReference type="PATRIC" id="fig|1678637.3.peg.4129"/>
<keyword evidence="3 6" id="KW-0812">Transmembrane</keyword>
<gene>
    <name evidence="8" type="ORF">AC230_19205</name>
</gene>
<feature type="transmembrane region" description="Helical" evidence="6">
    <location>
        <begin position="280"/>
        <end position="299"/>
    </location>
</feature>
<evidence type="ECO:0000256" key="1">
    <source>
        <dbReference type="ARBA" id="ARBA00004651"/>
    </source>
</evidence>
<feature type="transmembrane region" description="Helical" evidence="6">
    <location>
        <begin position="370"/>
        <end position="389"/>
    </location>
</feature>
<keyword evidence="2" id="KW-1003">Cell membrane</keyword>
<feature type="transmembrane region" description="Helical" evidence="6">
    <location>
        <begin position="85"/>
        <end position="107"/>
    </location>
</feature>
<dbReference type="EMBL" id="LFXA01000012">
    <property type="protein sequence ID" value="KNB50957.1"/>
    <property type="molecule type" value="Genomic_DNA"/>
</dbReference>
<dbReference type="InterPro" id="IPR020846">
    <property type="entry name" value="MFS_dom"/>
</dbReference>
<evidence type="ECO:0000256" key="2">
    <source>
        <dbReference type="ARBA" id="ARBA00022475"/>
    </source>
</evidence>
<dbReference type="AlphaFoldDB" id="A0A0K9XE75"/>
<dbReference type="Proteomes" id="UP000037288">
    <property type="component" value="Unassembled WGS sequence"/>
</dbReference>
<evidence type="ECO:0000313" key="9">
    <source>
        <dbReference type="Proteomes" id="UP000037288"/>
    </source>
</evidence>
<feature type="domain" description="Major facilitator superfamily (MFS) profile" evidence="7">
    <location>
        <begin position="18"/>
        <end position="396"/>
    </location>
</feature>
<dbReference type="GO" id="GO:0022857">
    <property type="term" value="F:transmembrane transporter activity"/>
    <property type="evidence" value="ECO:0007669"/>
    <property type="project" value="InterPro"/>
</dbReference>
<name>A0A0K9XE75_9ACTN</name>
<dbReference type="PROSITE" id="PS50850">
    <property type="entry name" value="MFS"/>
    <property type="match status" value="1"/>
</dbReference>
<feature type="transmembrane region" description="Helical" evidence="6">
    <location>
        <begin position="214"/>
        <end position="236"/>
    </location>
</feature>
<protein>
    <submittedName>
        <fullName evidence="8">MFS transporter</fullName>
    </submittedName>
</protein>
<feature type="transmembrane region" description="Helical" evidence="6">
    <location>
        <begin position="53"/>
        <end position="73"/>
    </location>
</feature>
<comment type="caution">
    <text evidence="8">The sequence shown here is derived from an EMBL/GenBank/DDBJ whole genome shotgun (WGS) entry which is preliminary data.</text>
</comment>
<dbReference type="CDD" id="cd17324">
    <property type="entry name" value="MFS_NepI_like"/>
    <property type="match status" value="1"/>
</dbReference>
<evidence type="ECO:0000256" key="6">
    <source>
        <dbReference type="SAM" id="Phobius"/>
    </source>
</evidence>
<feature type="transmembrane region" description="Helical" evidence="6">
    <location>
        <begin position="113"/>
        <end position="135"/>
    </location>
</feature>
<evidence type="ECO:0000313" key="8">
    <source>
        <dbReference type="EMBL" id="KNB50957.1"/>
    </source>
</evidence>